<dbReference type="AlphaFoldDB" id="K6YCD1"/>
<dbReference type="OrthoDB" id="6398260at2"/>
<dbReference type="EMBL" id="BAEQ01000055">
    <property type="protein sequence ID" value="GAC30389.1"/>
    <property type="molecule type" value="Genomic_DNA"/>
</dbReference>
<reference evidence="2" key="1">
    <citation type="journal article" date="2014" name="Environ. Microbiol.">
        <title>Comparative genomics of the marine bacterial genus Glaciecola reveals the high degree of genomic diversity and genomic characteristic for cold adaptation.</title>
        <authorList>
            <person name="Qin Q.L."/>
            <person name="Xie B.B."/>
            <person name="Yu Y."/>
            <person name="Shu Y.L."/>
            <person name="Rong J.C."/>
            <person name="Zhang Y.J."/>
            <person name="Zhao D.L."/>
            <person name="Chen X.L."/>
            <person name="Zhang X.Y."/>
            <person name="Chen B."/>
            <person name="Zhou B.C."/>
            <person name="Zhang Y.Z."/>
        </authorList>
    </citation>
    <scope>NUCLEOTIDE SEQUENCE [LARGE SCALE GENOMIC DNA]</scope>
    <source>
        <strain evidence="2">ACAM 615</strain>
    </source>
</reference>
<comment type="caution">
    <text evidence="1">The sequence shown here is derived from an EMBL/GenBank/DDBJ whole genome shotgun (WGS) entry which is preliminary data.</text>
</comment>
<organism evidence="1 2">
    <name type="scientific">Brumicola pallidula DSM 14239 = ACAM 615</name>
    <dbReference type="NCBI Taxonomy" id="1121922"/>
    <lineage>
        <taxon>Bacteria</taxon>
        <taxon>Pseudomonadati</taxon>
        <taxon>Pseudomonadota</taxon>
        <taxon>Gammaproteobacteria</taxon>
        <taxon>Alteromonadales</taxon>
        <taxon>Alteromonadaceae</taxon>
        <taxon>Brumicola</taxon>
    </lineage>
</organism>
<gene>
    <name evidence="1" type="ORF">GPAL_3543</name>
</gene>
<proteinExistence type="predicted"/>
<evidence type="ECO:0000313" key="2">
    <source>
        <dbReference type="Proteomes" id="UP000006251"/>
    </source>
</evidence>
<dbReference type="Proteomes" id="UP000006251">
    <property type="component" value="Unassembled WGS sequence"/>
</dbReference>
<protein>
    <submittedName>
        <fullName evidence="1">Uncharacterized protein</fullName>
    </submittedName>
</protein>
<sequence>MNVLQTLVSQQLITKKLSKHQLASIIGYTNISKGLRVIDHFITTLTESNDIRSKLQQALDIPSKDYKAAIEQVEVDIEKLAQQAFTPSIQVILSGRPSPVFAAIFFIKVDIPEGIESLQFTNEINCVFDCYIQNQNAHFSGTSYYTDSGDDYLSFVEALEKAELFNKPIPWSFGNGFRYFRKYKDTLTFDRRGNLINRAGQYQKSVSTLNVNGKSIPSSFFK</sequence>
<accession>K6YCD1</accession>
<evidence type="ECO:0000313" key="1">
    <source>
        <dbReference type="EMBL" id="GAC30389.1"/>
    </source>
</evidence>
<keyword evidence="2" id="KW-1185">Reference proteome</keyword>
<dbReference type="RefSeq" id="WP_006014390.1">
    <property type="nucleotide sequence ID" value="NZ_BAEQ01000055.1"/>
</dbReference>
<name>K6YCD1_9ALTE</name>